<keyword evidence="1" id="KW-1133">Transmembrane helix</keyword>
<keyword evidence="2" id="KW-0614">Plasmid</keyword>
<accession>F9ZU39</accession>
<geneLocation type="plasmid" evidence="2 3">
    <name>megaplasmid</name>
</geneLocation>
<dbReference type="EMBL" id="CP002574">
    <property type="protein sequence ID" value="AEK59659.1"/>
    <property type="molecule type" value="Genomic_DNA"/>
</dbReference>
<reference evidence="2 3" key="1">
    <citation type="journal article" date="2011" name="J. Genet. Genomics">
        <title>Unraveling the Acidithiobacillus caldus complete genome and its central metabolisms for carbon assimilation.</title>
        <authorList>
            <person name="You X.Y."/>
            <person name="Guo X."/>
            <person name="Zheng H.J."/>
            <person name="Zhang M.J."/>
            <person name="Liu L.J."/>
            <person name="Zhu Y.Q."/>
            <person name="Zhu B."/>
            <person name="Wang S.Y."/>
            <person name="Zhao G.P."/>
            <person name="Poetsch A."/>
            <person name="Jiang C.Y."/>
            <person name="Liu S.J."/>
        </authorList>
    </citation>
    <scope>NUCLEOTIDE SEQUENCE [LARGE SCALE GENOMIC DNA]</scope>
    <source>
        <strain evidence="2 3">SM-1</strain>
        <plasmid evidence="3">Plasmid megaplasmid</plasmid>
    </source>
</reference>
<feature type="transmembrane region" description="Helical" evidence="1">
    <location>
        <begin position="18"/>
        <end position="39"/>
    </location>
</feature>
<sequence>MGGFFIPKLQGEPIMKTLVVAILVIMLMNFIAGAFVGHIARTTKADYRWKFAVLCLVYTTSAGIALQVFSPVIPILASVATIVAPWIAGITGVFTGSQDWS</sequence>
<organism evidence="2 3">
    <name type="scientific">Acidithiobacillus caldus (strain SM-1)</name>
    <dbReference type="NCBI Taxonomy" id="990288"/>
    <lineage>
        <taxon>Bacteria</taxon>
        <taxon>Pseudomonadati</taxon>
        <taxon>Pseudomonadota</taxon>
        <taxon>Acidithiobacillia</taxon>
        <taxon>Acidithiobacillales</taxon>
        <taxon>Acidithiobacillaceae</taxon>
        <taxon>Acidithiobacillus</taxon>
    </lineage>
</organism>
<keyword evidence="1" id="KW-0812">Transmembrane</keyword>
<dbReference type="HOGENOM" id="CLU_2285269_0_0_6"/>
<keyword evidence="1" id="KW-0472">Membrane</keyword>
<dbReference type="AlphaFoldDB" id="F9ZU39"/>
<evidence type="ECO:0000256" key="1">
    <source>
        <dbReference type="SAM" id="Phobius"/>
    </source>
</evidence>
<protein>
    <submittedName>
        <fullName evidence="2">Uncharacterized protein</fullName>
    </submittedName>
</protein>
<evidence type="ECO:0000313" key="2">
    <source>
        <dbReference type="EMBL" id="AEK59659.1"/>
    </source>
</evidence>
<gene>
    <name evidence="2" type="ordered locus">Atc_m128</name>
</gene>
<proteinExistence type="predicted"/>
<keyword evidence="3" id="KW-1185">Reference proteome</keyword>
<feature type="transmembrane region" description="Helical" evidence="1">
    <location>
        <begin position="51"/>
        <end position="69"/>
    </location>
</feature>
<dbReference type="KEGG" id="acu:Atc_m128"/>
<feature type="transmembrane region" description="Helical" evidence="1">
    <location>
        <begin position="75"/>
        <end position="95"/>
    </location>
</feature>
<evidence type="ECO:0000313" key="3">
    <source>
        <dbReference type="Proteomes" id="UP000006135"/>
    </source>
</evidence>
<dbReference type="Proteomes" id="UP000006135">
    <property type="component" value="Plasmid megaplasmid"/>
</dbReference>
<name>F9ZU39_ACICS</name>